<evidence type="ECO:0000256" key="9">
    <source>
        <dbReference type="ARBA" id="ARBA00023180"/>
    </source>
</evidence>
<feature type="non-terminal residue" evidence="13">
    <location>
        <position position="1"/>
    </location>
</feature>
<dbReference type="Proteomes" id="UP000677228">
    <property type="component" value="Unassembled WGS sequence"/>
</dbReference>
<dbReference type="Gene3D" id="3.40.50.11660">
    <property type="entry name" value="Glycosyl transferase family 10, C-terminal domain"/>
    <property type="match status" value="1"/>
</dbReference>
<comment type="subcellular location">
    <subcellularLocation>
        <location evidence="10">Endomembrane system</location>
        <topology evidence="10">Single-pass type II membrane protein</topology>
    </subcellularLocation>
    <subcellularLocation>
        <location evidence="11">Golgi apparatus</location>
        <location evidence="11">Golgi stack membrane</location>
        <topology evidence="11">Single-pass type II membrane protein</topology>
    </subcellularLocation>
</comment>
<accession>A0A8S2EES6</accession>
<name>A0A8S2EES6_9BILA</name>
<dbReference type="SMART" id="SM00220">
    <property type="entry name" value="S_TKc"/>
    <property type="match status" value="1"/>
</dbReference>
<evidence type="ECO:0000256" key="5">
    <source>
        <dbReference type="ARBA" id="ARBA00022692"/>
    </source>
</evidence>
<dbReference type="PROSITE" id="PS50011">
    <property type="entry name" value="PROTEIN_KINASE_DOM"/>
    <property type="match status" value="1"/>
</dbReference>
<dbReference type="EMBL" id="CAJOBA010028117">
    <property type="protein sequence ID" value="CAF3944177.1"/>
    <property type="molecule type" value="Genomic_DNA"/>
</dbReference>
<evidence type="ECO:0000313" key="15">
    <source>
        <dbReference type="Proteomes" id="UP000677228"/>
    </source>
</evidence>
<dbReference type="GO" id="GO:0005524">
    <property type="term" value="F:ATP binding"/>
    <property type="evidence" value="ECO:0007669"/>
    <property type="project" value="InterPro"/>
</dbReference>
<keyword evidence="5 11" id="KW-0812">Transmembrane</keyword>
<dbReference type="Gene3D" id="1.10.510.10">
    <property type="entry name" value="Transferase(Phosphotransferase) domain 1"/>
    <property type="match status" value="1"/>
</dbReference>
<dbReference type="Pfam" id="PF00069">
    <property type="entry name" value="Pkinase"/>
    <property type="match status" value="1"/>
</dbReference>
<evidence type="ECO:0000313" key="14">
    <source>
        <dbReference type="EMBL" id="CAF3944177.1"/>
    </source>
</evidence>
<comment type="caution">
    <text evidence="13">The sequence shown here is derived from an EMBL/GenBank/DDBJ whole genome shotgun (WGS) entry which is preliminary data.</text>
</comment>
<dbReference type="AlphaFoldDB" id="A0A8S2EES6"/>
<evidence type="ECO:0000256" key="6">
    <source>
        <dbReference type="ARBA" id="ARBA00022968"/>
    </source>
</evidence>
<dbReference type="GO" id="GO:0004672">
    <property type="term" value="F:protein kinase activity"/>
    <property type="evidence" value="ECO:0007669"/>
    <property type="project" value="InterPro"/>
</dbReference>
<dbReference type="SUPFAM" id="SSF53756">
    <property type="entry name" value="UDP-Glycosyltransferase/glycogen phosphorylase"/>
    <property type="match status" value="1"/>
</dbReference>
<evidence type="ECO:0000256" key="8">
    <source>
        <dbReference type="ARBA" id="ARBA00023136"/>
    </source>
</evidence>
<evidence type="ECO:0000256" key="7">
    <source>
        <dbReference type="ARBA" id="ARBA00022989"/>
    </source>
</evidence>
<dbReference type="FunFam" id="3.40.50.11660:FF:000002">
    <property type="entry name" value="Alpha-(1,3)-fucosyltransferase"/>
    <property type="match status" value="1"/>
</dbReference>
<dbReference type="InterPro" id="IPR011009">
    <property type="entry name" value="Kinase-like_dom_sf"/>
</dbReference>
<dbReference type="InterPro" id="IPR031481">
    <property type="entry name" value="Glyco_tran_10_N"/>
</dbReference>
<evidence type="ECO:0000256" key="11">
    <source>
        <dbReference type="RuleBase" id="RU003832"/>
    </source>
</evidence>
<dbReference type="InterPro" id="IPR038577">
    <property type="entry name" value="GT10-like_C_sf"/>
</dbReference>
<dbReference type="SUPFAM" id="SSF56112">
    <property type="entry name" value="Protein kinase-like (PK-like)"/>
    <property type="match status" value="1"/>
</dbReference>
<gene>
    <name evidence="13" type="ORF">OVA965_LOCUS21283</name>
    <name evidence="14" type="ORF">TMI583_LOCUS21901</name>
</gene>
<dbReference type="Pfam" id="PF00852">
    <property type="entry name" value="Glyco_transf_10"/>
    <property type="match status" value="1"/>
</dbReference>
<dbReference type="InterPro" id="IPR055270">
    <property type="entry name" value="Glyco_tran_10_C"/>
</dbReference>
<dbReference type="InterPro" id="IPR000719">
    <property type="entry name" value="Prot_kinase_dom"/>
</dbReference>
<dbReference type="PANTHER" id="PTHR11909">
    <property type="entry name" value="CASEIN KINASE-RELATED"/>
    <property type="match status" value="1"/>
</dbReference>
<dbReference type="GO" id="GO:0008417">
    <property type="term" value="F:fucosyltransferase activity"/>
    <property type="evidence" value="ECO:0007669"/>
    <property type="project" value="UniProtKB-ARBA"/>
</dbReference>
<keyword evidence="4 11" id="KW-0808">Transferase</keyword>
<reference evidence="13" key="1">
    <citation type="submission" date="2021-02" db="EMBL/GenBank/DDBJ databases">
        <authorList>
            <person name="Nowell W R."/>
        </authorList>
    </citation>
    <scope>NUCLEOTIDE SEQUENCE</scope>
</reference>
<dbReference type="EMBL" id="CAJNOK010011623">
    <property type="protein sequence ID" value="CAF1144330.1"/>
    <property type="molecule type" value="Genomic_DNA"/>
</dbReference>
<comment type="similarity">
    <text evidence="2 11">Belongs to the glycosyltransferase 10 family.</text>
</comment>
<dbReference type="CDD" id="cd14016">
    <property type="entry name" value="STKc_CK1"/>
    <property type="match status" value="1"/>
</dbReference>
<keyword evidence="6" id="KW-0735">Signal-anchor</keyword>
<organism evidence="13 15">
    <name type="scientific">Didymodactylos carnosus</name>
    <dbReference type="NCBI Taxonomy" id="1234261"/>
    <lineage>
        <taxon>Eukaryota</taxon>
        <taxon>Metazoa</taxon>
        <taxon>Spiralia</taxon>
        <taxon>Gnathifera</taxon>
        <taxon>Rotifera</taxon>
        <taxon>Eurotatoria</taxon>
        <taxon>Bdelloidea</taxon>
        <taxon>Philodinida</taxon>
        <taxon>Philodinidae</taxon>
        <taxon>Didymodactylos</taxon>
    </lineage>
</organism>
<comment type="pathway">
    <text evidence="1">Protein modification; protein glycosylation.</text>
</comment>
<keyword evidence="3 11" id="KW-0328">Glycosyltransferase</keyword>
<keyword evidence="8" id="KW-0472">Membrane</keyword>
<dbReference type="GO" id="GO:0032580">
    <property type="term" value="C:Golgi cisterna membrane"/>
    <property type="evidence" value="ECO:0007669"/>
    <property type="project" value="UniProtKB-SubCell"/>
</dbReference>
<evidence type="ECO:0000259" key="12">
    <source>
        <dbReference type="PROSITE" id="PS50011"/>
    </source>
</evidence>
<evidence type="ECO:0000256" key="3">
    <source>
        <dbReference type="ARBA" id="ARBA00022676"/>
    </source>
</evidence>
<dbReference type="EC" id="2.4.1.-" evidence="11"/>
<sequence>LGTNLRPSFHWNHSLLSSSTQKSLLLDHIDKCPECLLYLLSISPNSSDLFALLNRIPLSVNATFYPLTTRLWYNQPVPYYSIPIENMKINSQSIVRNYWERKIDNLRLKLNKNSILSRIYLSLKQPVILNNTTVMKSKLILYYTKFFGRSYWYNQNLKDVYNNDLNPVNCPISVNACHVTIDRNRFSKSDAALIHMRESFDISKLKQLKRRAQQRFIFFLKESPVQSPTLDNKYKSVFNWTQTYRPDSDITGSNLRDYFWLFDNHIIRDIDYSFLDKKDALAVAIISNCGGSSKRLEYIKEMKKHMKVDVYGRCGRKCPANVKDCRQFVYEKYKFYLAFENSLCDEYVSEKFLYALNSGIIVPVALGYVKYNHYVPKSGYLDVRDYQSPKELAQKLLALDKNIIAYKEFFAWRKFALHIKVPNYICELCLRLFVDDKTTILDRIDQYWNKNTQFPLRWKCKKNEQSKVDTHQQCQQDLNEYQTLTTGDKLTLTVKSAPVDNNTGQERDKITNQKVKAISGKSGEIKYTDTYSDGMESEVDSRQQEILIIAGRLPLTKWIGGRSFGEIYLAQDMLRNMAVAVKTERYDCIVPQLPIEKVVFERMKDSHGFPNMTYYGQEKRYYVLVMDLLGPSLEDLFNFCDRSFTERTAAMVTDQAITRTEQMHDRSLLHREIKPDNFLMGIGSKANILYFIDFGLAKEYRDVVTYVHRALIMGKSLTGTARYASIHTHRGFEQSRRDDLESVVYSLIYFLRGSLPWQGLKAKTKRQKYEKIAELKQSIDVDELCYGFSQQVVTLTAYVRSLSYDERPDYDYCKRLMRCIAVQNGQQYDYKFDWFAKGEQVKSDKFKKLAI</sequence>
<evidence type="ECO:0000256" key="2">
    <source>
        <dbReference type="ARBA" id="ARBA00008919"/>
    </source>
</evidence>
<feature type="domain" description="Protein kinase" evidence="12">
    <location>
        <begin position="553"/>
        <end position="820"/>
    </location>
</feature>
<evidence type="ECO:0000256" key="4">
    <source>
        <dbReference type="ARBA" id="ARBA00022679"/>
    </source>
</evidence>
<protein>
    <recommendedName>
        <fullName evidence="11">Fucosyltransferase</fullName>
        <ecNumber evidence="11">2.4.1.-</ecNumber>
    </recommendedName>
</protein>
<keyword evidence="11" id="KW-0333">Golgi apparatus</keyword>
<evidence type="ECO:0000256" key="10">
    <source>
        <dbReference type="ARBA" id="ARBA00060399"/>
    </source>
</evidence>
<dbReference type="Pfam" id="PF17039">
    <property type="entry name" value="Glyco_tran_10_N"/>
    <property type="match status" value="1"/>
</dbReference>
<proteinExistence type="inferred from homology"/>
<keyword evidence="9" id="KW-0325">Glycoprotein</keyword>
<evidence type="ECO:0000313" key="13">
    <source>
        <dbReference type="EMBL" id="CAF1144330.1"/>
    </source>
</evidence>
<dbReference type="Proteomes" id="UP000682733">
    <property type="component" value="Unassembled WGS sequence"/>
</dbReference>
<keyword evidence="7" id="KW-1133">Transmembrane helix</keyword>
<dbReference type="InterPro" id="IPR050235">
    <property type="entry name" value="CK1_Ser-Thr_kinase"/>
</dbReference>
<evidence type="ECO:0000256" key="1">
    <source>
        <dbReference type="ARBA" id="ARBA00004922"/>
    </source>
</evidence>